<feature type="domain" description="DUF6531" evidence="2">
    <location>
        <begin position="209"/>
        <end position="282"/>
    </location>
</feature>
<feature type="domain" description="Teneurin-like YD-shell" evidence="4">
    <location>
        <begin position="1064"/>
        <end position="1243"/>
    </location>
</feature>
<name>A0A2H1E7U8_9FLAO</name>
<dbReference type="PRINTS" id="PR00394">
    <property type="entry name" value="RHSPROTEIN"/>
</dbReference>
<evidence type="ECO:0000313" key="6">
    <source>
        <dbReference type="Proteomes" id="UP000231564"/>
    </source>
</evidence>
<dbReference type="NCBIfam" id="TIGR01643">
    <property type="entry name" value="YD_repeat_2x"/>
    <property type="match status" value="1"/>
</dbReference>
<sequence>MLLADTHLTFVVGIDIHFTTMIPFNPFHPYVGMVLDPADYIPFIGTNVHINGLKRGNSDTSGVIVPLVHIPLFTPPWLMTPIIGHESMNFYASDTVFSDSTRLSPKGHMLMTCNDIGIPLSLSVGGGKKFKIVPTLFSPTSFSLPTPTGLPVNVGGPYVPDWGGMLTGLLAGLGFGALMKYGKKVFNKVLKKAIGPNWLSRQLCKAGFEPINLINGAVLYEGGDFGFSGVLALSWDRSWYSDSDYVGWLGHGVHSCYDRALELYPSEDALGLRLEDGRIVGFPTLLKEEEFYLRSEKITLKRISEGYVAQDHVSNTYSYFTAFDVKKQQYQLTRIANADGLGIDFEIVNNRLQRIIDSGSREVNVFYNDAGFISKMSLLSGGYSEDLVSYRYDDYGNMTGIIDALGHCTSMEYVGHLMVKKEDRNGQCFYWEYDEWNRCVHTWGDGGWQEGWITYHKEEGYNLVKDANQAITTYYYEPNQLVTGVKDPMGVCTYTQYTAWMEVYRELDGAGRVTGYSYDDRGNRTSICYADGTKEYFMYNSKDLLEIWINPEGEKTLYVYDELASHRIKSIVGEDQVATHFNYTSEGLLSEIRKEGNVLSLSYDARYNVKTWRENGKVLKRWDYNDRGRVIAEYIPNQMPNYFSYDALDRVLEITGSDGKEIHFRYNQYDEVVGVETGGHEVSFSYTPMGSLSSRTENGVKVSFEYDKMEQLRSIRNERNERYFFTRNRSGKIIKEQGFDGLEKRYRYNEAGEVIHIERGGGRYTSYEQDALGRITRASYEDGSWETYSYNKNGALIAACNQGISIYLERDAKGRVVKEIQSPTLGGGTEHSHEVEIRYNKLGQRTHVVSSLGAEVVSRYNQQGLIASISAQSEALKEQHKAWEASLEYDSQGRELERYVTGGVHSKMRYHLGNPVGQSMYSHGEQRGYRGYTWDTNRQLLETRSHLNQDPIGFSYDAFGNLARAKYSYKDILFKTPDAVGNLYKEEDQSDRVYGKGGRLLKDEEYHYKYDVEGHLILKSKRRINEKLAMPKHDNILDKWLGSGKPSKEAQLAHENWQLGDWGYVWYGNGRLKEVKNPDGSVVKMEYDALGRRTSKRAQGKVTRFFWDGNVLLHEWNHKEEDTPAVVVDAIGMLSYDKVAPIENLVTWVYESGRFVPSAKLVGGERYSILSDYLGTPIQAYDARGNIVWECELDIYGKVRNLHGEKTFIPFRYQGQYEDIETGLYYNRFRYYSPDTGTYISQDPIGLRGNNPNFYAYVYDANTEVDLFGLIIVYRALNGAQEASALAGEAIQPKDINAAYTIQEHIDDGKLQTQFISTTKKRKTANFYAKPFPRKGKMEKSTIISIDTDKLPSGKTFDMSSGINPQTGKELTLPGLAYARKDAEVLIEGEIPKSAYTICK</sequence>
<dbReference type="GeneID" id="93955476"/>
<dbReference type="Pfam" id="PF25023">
    <property type="entry name" value="TEN_YD-shell"/>
    <property type="match status" value="2"/>
</dbReference>
<protein>
    <submittedName>
        <fullName evidence="5">Rhs family protein</fullName>
    </submittedName>
</protein>
<keyword evidence="1" id="KW-0677">Repeat</keyword>
<dbReference type="InterPro" id="IPR022385">
    <property type="entry name" value="Rhs_assc_core"/>
</dbReference>
<dbReference type="Pfam" id="PF24494">
    <property type="entry name" value="DUF7587"/>
    <property type="match status" value="1"/>
</dbReference>
<dbReference type="Pfam" id="PF20148">
    <property type="entry name" value="DUF6531"/>
    <property type="match status" value="1"/>
</dbReference>
<dbReference type="EMBL" id="LT634361">
    <property type="protein sequence ID" value="SFZ80913.1"/>
    <property type="molecule type" value="Genomic_DNA"/>
</dbReference>
<dbReference type="PANTHER" id="PTHR32305">
    <property type="match status" value="1"/>
</dbReference>
<dbReference type="NCBIfam" id="TIGR03696">
    <property type="entry name" value="Rhs_assc_core"/>
    <property type="match status" value="1"/>
</dbReference>
<feature type="domain" description="Teneurin-like YD-shell" evidence="4">
    <location>
        <begin position="702"/>
        <end position="910"/>
    </location>
</feature>
<gene>
    <name evidence="5" type="ORF">MARIT_0861</name>
</gene>
<evidence type="ECO:0000259" key="3">
    <source>
        <dbReference type="Pfam" id="PF24494"/>
    </source>
</evidence>
<evidence type="ECO:0000259" key="2">
    <source>
        <dbReference type="Pfam" id="PF20148"/>
    </source>
</evidence>
<dbReference type="InterPro" id="IPR056009">
    <property type="entry name" value="DUF7587"/>
</dbReference>
<dbReference type="InterPro" id="IPR056823">
    <property type="entry name" value="TEN-like_YD-shell"/>
</dbReference>
<dbReference type="InterPro" id="IPR050708">
    <property type="entry name" value="T6SS_VgrG/RHS"/>
</dbReference>
<organism evidence="5 6">
    <name type="scientific">Tenacibaculum maritimum NCIMB 2154</name>
    <dbReference type="NCBI Taxonomy" id="1349785"/>
    <lineage>
        <taxon>Bacteria</taxon>
        <taxon>Pseudomonadati</taxon>
        <taxon>Bacteroidota</taxon>
        <taxon>Flavobacteriia</taxon>
        <taxon>Flavobacteriales</taxon>
        <taxon>Flavobacteriaceae</taxon>
        <taxon>Tenacibaculum</taxon>
    </lineage>
</organism>
<dbReference type="Proteomes" id="UP000231564">
    <property type="component" value="Chromosome MARIT"/>
</dbReference>
<evidence type="ECO:0000259" key="4">
    <source>
        <dbReference type="Pfam" id="PF25023"/>
    </source>
</evidence>
<dbReference type="InterPro" id="IPR045351">
    <property type="entry name" value="DUF6531"/>
</dbReference>
<proteinExistence type="predicted"/>
<keyword evidence="6" id="KW-1185">Reference proteome</keyword>
<dbReference type="RefSeq" id="WP_100210850.1">
    <property type="nucleotide sequence ID" value="NZ_CP138495.1"/>
</dbReference>
<reference evidence="5 6" key="1">
    <citation type="submission" date="2016-11" db="EMBL/GenBank/DDBJ databases">
        <authorList>
            <person name="Jaros S."/>
            <person name="Januszkiewicz K."/>
            <person name="Wedrychowicz H."/>
        </authorList>
    </citation>
    <scope>NUCLEOTIDE SEQUENCE [LARGE SCALE GENOMIC DNA]</scope>
    <source>
        <strain evidence="5">NCIMB 2154T</strain>
    </source>
</reference>
<dbReference type="InterPro" id="IPR006530">
    <property type="entry name" value="YD"/>
</dbReference>
<dbReference type="Gene3D" id="2.180.10.10">
    <property type="entry name" value="RHS repeat-associated core"/>
    <property type="match status" value="2"/>
</dbReference>
<evidence type="ECO:0000313" key="5">
    <source>
        <dbReference type="EMBL" id="SFZ80913.1"/>
    </source>
</evidence>
<feature type="domain" description="DUF7587" evidence="3">
    <location>
        <begin position="1298"/>
        <end position="1395"/>
    </location>
</feature>
<dbReference type="KEGG" id="tmar:MARIT_0861"/>
<evidence type="ECO:0000256" key="1">
    <source>
        <dbReference type="ARBA" id="ARBA00022737"/>
    </source>
</evidence>
<dbReference type="OrthoDB" id="9765204at2"/>
<accession>A0A2H1E7U8</accession>
<dbReference type="PANTHER" id="PTHR32305:SF15">
    <property type="entry name" value="PROTEIN RHSA-RELATED"/>
    <property type="match status" value="1"/>
</dbReference>